<dbReference type="InterPro" id="IPR003305">
    <property type="entry name" value="CenC_carb-bd"/>
</dbReference>
<dbReference type="InterPro" id="IPR013780">
    <property type="entry name" value="Glyco_hydro_b"/>
</dbReference>
<dbReference type="Pfam" id="PF02018">
    <property type="entry name" value="CBM_4_9"/>
    <property type="match status" value="1"/>
</dbReference>
<evidence type="ECO:0000313" key="10">
    <source>
        <dbReference type="Proteomes" id="UP001565200"/>
    </source>
</evidence>
<evidence type="ECO:0000256" key="6">
    <source>
        <dbReference type="ARBA" id="ARBA00023180"/>
    </source>
</evidence>
<dbReference type="InterPro" id="IPR055235">
    <property type="entry name" value="ASD1_cat"/>
</dbReference>
<dbReference type="Pfam" id="PF22848">
    <property type="entry name" value="ASD1_dom"/>
    <property type="match status" value="1"/>
</dbReference>
<evidence type="ECO:0000256" key="7">
    <source>
        <dbReference type="SAM" id="SignalP"/>
    </source>
</evidence>
<reference evidence="9 10" key="1">
    <citation type="submission" date="2024-03" db="EMBL/GenBank/DDBJ databases">
        <title>Mouse gut bacterial collection (mGBC) of GemPharmatech.</title>
        <authorList>
            <person name="He Y."/>
            <person name="Dong L."/>
            <person name="Wu D."/>
            <person name="Gao X."/>
            <person name="Lin Z."/>
        </authorList>
    </citation>
    <scope>NUCLEOTIDE SEQUENCE [LARGE SCALE GENOMIC DNA]</scope>
    <source>
        <strain evidence="9 10">54-13</strain>
    </source>
</reference>
<dbReference type="EMBL" id="JBCLPP010000042">
    <property type="protein sequence ID" value="MEY8246341.1"/>
    <property type="molecule type" value="Genomic_DNA"/>
</dbReference>
<accession>A0ABV4CYB0</accession>
<dbReference type="RefSeq" id="WP_369863800.1">
    <property type="nucleotide sequence ID" value="NZ_JBCLPP010000042.1"/>
</dbReference>
<evidence type="ECO:0000256" key="3">
    <source>
        <dbReference type="ARBA" id="ARBA00012670"/>
    </source>
</evidence>
<comment type="caution">
    <text evidence="9">The sequence shown here is derived from an EMBL/GenBank/DDBJ whole genome shotgun (WGS) entry which is preliminary data.</text>
</comment>
<feature type="chain" id="PRO_5046711532" description="non-reducing end alpha-L-arabinofuranosidase" evidence="7">
    <location>
        <begin position="22"/>
        <end position="664"/>
    </location>
</feature>
<dbReference type="InterPro" id="IPR051563">
    <property type="entry name" value="Glycosyl_Hydrolase_51"/>
</dbReference>
<dbReference type="SMART" id="SM00813">
    <property type="entry name" value="Alpha-L-AF_C"/>
    <property type="match status" value="1"/>
</dbReference>
<dbReference type="Gene3D" id="2.60.120.260">
    <property type="entry name" value="Galactose-binding domain-like"/>
    <property type="match status" value="1"/>
</dbReference>
<dbReference type="SUPFAM" id="SSF51445">
    <property type="entry name" value="(Trans)glycosidases"/>
    <property type="match status" value="1"/>
</dbReference>
<evidence type="ECO:0000256" key="2">
    <source>
        <dbReference type="ARBA" id="ARBA00007186"/>
    </source>
</evidence>
<dbReference type="PANTHER" id="PTHR31776:SF0">
    <property type="entry name" value="ALPHA-L-ARABINOFURANOSIDASE 1"/>
    <property type="match status" value="1"/>
</dbReference>
<dbReference type="Gene3D" id="2.60.40.1180">
    <property type="entry name" value="Golgi alpha-mannosidase II"/>
    <property type="match status" value="1"/>
</dbReference>
<evidence type="ECO:0000256" key="1">
    <source>
        <dbReference type="ARBA" id="ARBA00001462"/>
    </source>
</evidence>
<protein>
    <recommendedName>
        <fullName evidence="3">non-reducing end alpha-L-arabinofuranosidase</fullName>
        <ecNumber evidence="3">3.2.1.55</ecNumber>
    </recommendedName>
</protein>
<comment type="similarity">
    <text evidence="2">Belongs to the glycosyl hydrolase 51 family.</text>
</comment>
<comment type="catalytic activity">
    <reaction evidence="1">
        <text>Hydrolysis of terminal non-reducing alpha-L-arabinofuranoside residues in alpha-L-arabinosides.</text>
        <dbReference type="EC" id="3.2.1.55"/>
    </reaction>
</comment>
<keyword evidence="10" id="KW-1185">Reference proteome</keyword>
<organism evidence="9 10">
    <name type="scientific">Heminiphilus faecis</name>
    <dbReference type="NCBI Taxonomy" id="2601703"/>
    <lineage>
        <taxon>Bacteria</taxon>
        <taxon>Pseudomonadati</taxon>
        <taxon>Bacteroidota</taxon>
        <taxon>Bacteroidia</taxon>
        <taxon>Bacteroidales</taxon>
        <taxon>Muribaculaceae</taxon>
        <taxon>Heminiphilus</taxon>
    </lineage>
</organism>
<keyword evidence="4 7" id="KW-0732">Signal</keyword>
<dbReference type="InterPro" id="IPR010720">
    <property type="entry name" value="Alpha-L-AF_C"/>
</dbReference>
<dbReference type="EC" id="3.2.1.55" evidence="3"/>
<proteinExistence type="inferred from homology"/>
<dbReference type="PANTHER" id="PTHR31776">
    <property type="entry name" value="ALPHA-L-ARABINOFURANOSIDASE 1"/>
    <property type="match status" value="1"/>
</dbReference>
<evidence type="ECO:0000256" key="5">
    <source>
        <dbReference type="ARBA" id="ARBA00022801"/>
    </source>
</evidence>
<dbReference type="SUPFAM" id="SSF49785">
    <property type="entry name" value="Galactose-binding domain-like"/>
    <property type="match status" value="1"/>
</dbReference>
<dbReference type="Gene3D" id="3.20.20.80">
    <property type="entry name" value="Glycosidases"/>
    <property type="match status" value="1"/>
</dbReference>
<dbReference type="InterPro" id="IPR008979">
    <property type="entry name" value="Galactose-bd-like_sf"/>
</dbReference>
<evidence type="ECO:0000259" key="8">
    <source>
        <dbReference type="SMART" id="SM00813"/>
    </source>
</evidence>
<name>A0ABV4CYB0_9BACT</name>
<evidence type="ECO:0000256" key="4">
    <source>
        <dbReference type="ARBA" id="ARBA00022729"/>
    </source>
</evidence>
<gene>
    <name evidence="9" type="ORF">AAK873_12055</name>
</gene>
<keyword evidence="6" id="KW-0325">Glycoprotein</keyword>
<sequence length="664" mass="74455">MTLSKKLLTSLAVCAGLSLNAATNELVLQTNKPGAPIQPTMYGLFFEDINYAADGGLYAELVKNRSFDFPQNLMGWTTFGGVELKNDGPFERNPHYVRLTTAGHRDKHTGIENEGFFGIGVKKGEEYRFSVWARNVGQAPAKIRVELVSPESMGETQTIASKEIEIKGDKWTKYTAVITPSVTDAKSVLRVFLAKPDNAVVDLEHVSLFPVDTWNGHENGMRKDLAQKLADLKPGIFRFPGGCIVEGTDLPTRYQWKNTVGPVENRPVNENRWHYTFPHRFFPDYYQSYGLGFYEYFLLSEEIGSEPLPILSVGLACQFQNPGAEAHVPVDSLQPYIQDALDLIEFANGGTDTKWGALRAEMGHPAPFNLKYIGIGNEQWGPEYPEHLTPFLDAIRKAYPDIRIVGSSGPDSEGKQFDYLWPEMKRLKADLVDEHFYRPESWFLAQGARYDNYDRKGPKVFAGEYACHGRGKKWNHFNAALLEAAFMTGLERNADIVHMATYAPLFAHVEGWQWRPDMIWYDNLNSIPTCSYFVQQLFAENKGTNVLPLTMDKKPLTGAEGQNGLFASAVYDKDADQYVVKVANTSDTPQQLVLTFAGLKKKESITDGTSYTLASKDLDLDNIERDGSMNLNIAPVKADITVNGTKYDTTIAPNSFVVYRFNKK</sequence>
<keyword evidence="5" id="KW-0378">Hydrolase</keyword>
<dbReference type="InterPro" id="IPR017853">
    <property type="entry name" value="GH"/>
</dbReference>
<dbReference type="Proteomes" id="UP001565200">
    <property type="component" value="Unassembled WGS sequence"/>
</dbReference>
<feature type="signal peptide" evidence="7">
    <location>
        <begin position="1"/>
        <end position="21"/>
    </location>
</feature>
<feature type="domain" description="Alpha-L-arabinofuranosidase C-terminal" evidence="8">
    <location>
        <begin position="463"/>
        <end position="655"/>
    </location>
</feature>
<dbReference type="Pfam" id="PF06964">
    <property type="entry name" value="Alpha-L-AF_C"/>
    <property type="match status" value="1"/>
</dbReference>
<evidence type="ECO:0000313" key="9">
    <source>
        <dbReference type="EMBL" id="MEY8246341.1"/>
    </source>
</evidence>